<dbReference type="EMBL" id="LEKV01001596">
    <property type="protein sequence ID" value="KVI06815.1"/>
    <property type="molecule type" value="Genomic_DNA"/>
</dbReference>
<dbReference type="InterPro" id="IPR017926">
    <property type="entry name" value="GATASE"/>
</dbReference>
<evidence type="ECO:0000259" key="1">
    <source>
        <dbReference type="Pfam" id="PF00117"/>
    </source>
</evidence>
<sequence>MRPELHATSRGRLFGHSGSKLSIEWTCPADTISSLGDRKSDLDANQLDHETSFSSFSKEFKNKVHGGQIVLKVCQTRKFLWASYTPQDLYGLQFHPESIATCHGSQIFKNFREITEDFWGGKDTFFISEGKVQYNGELQIKTNQLLTFLIHTQVASGGKLYLSLTHAGEKWKLAVQKQPRSNYLPILDTNHFNMYKMVNSSNLTNGVKFLKLKWRKLEHLSCQVGGVNNIFLEMFGDEKVGNTFWLDTSS</sequence>
<dbReference type="Proteomes" id="UP000243975">
    <property type="component" value="Unassembled WGS sequence"/>
</dbReference>
<dbReference type="SUPFAM" id="SSF52317">
    <property type="entry name" value="Class I glutamine amidotransferase-like"/>
    <property type="match status" value="1"/>
</dbReference>
<organism evidence="2 3">
    <name type="scientific">Cynara cardunculus var. scolymus</name>
    <name type="common">Globe artichoke</name>
    <name type="synonym">Cynara scolymus</name>
    <dbReference type="NCBI Taxonomy" id="59895"/>
    <lineage>
        <taxon>Eukaryota</taxon>
        <taxon>Viridiplantae</taxon>
        <taxon>Streptophyta</taxon>
        <taxon>Embryophyta</taxon>
        <taxon>Tracheophyta</taxon>
        <taxon>Spermatophyta</taxon>
        <taxon>Magnoliopsida</taxon>
        <taxon>eudicotyledons</taxon>
        <taxon>Gunneridae</taxon>
        <taxon>Pentapetalae</taxon>
        <taxon>asterids</taxon>
        <taxon>campanulids</taxon>
        <taxon>Asterales</taxon>
        <taxon>Asteraceae</taxon>
        <taxon>Carduoideae</taxon>
        <taxon>Cardueae</taxon>
        <taxon>Carduinae</taxon>
        <taxon>Cynara</taxon>
    </lineage>
</organism>
<reference evidence="2 3" key="1">
    <citation type="journal article" date="2016" name="Sci. Rep.">
        <title>The genome sequence of the outbreeding globe artichoke constructed de novo incorporating a phase-aware low-pass sequencing strategy of F1 progeny.</title>
        <authorList>
            <person name="Scaglione D."/>
            <person name="Reyes-Chin-Wo S."/>
            <person name="Acquadro A."/>
            <person name="Froenicke L."/>
            <person name="Portis E."/>
            <person name="Beitel C."/>
            <person name="Tirone M."/>
            <person name="Mauro R."/>
            <person name="Lo Monaco A."/>
            <person name="Mauromicale G."/>
            <person name="Faccioli P."/>
            <person name="Cattivelli L."/>
            <person name="Rieseberg L."/>
            <person name="Michelmore R."/>
            <person name="Lanteri S."/>
        </authorList>
    </citation>
    <scope>NUCLEOTIDE SEQUENCE [LARGE SCALE GENOMIC DNA]</scope>
    <source>
        <strain evidence="2">2C</strain>
    </source>
</reference>
<evidence type="ECO:0000313" key="2">
    <source>
        <dbReference type="EMBL" id="KVI06815.1"/>
    </source>
</evidence>
<name>A0A103YD01_CYNCS</name>
<proteinExistence type="predicted"/>
<dbReference type="Gene3D" id="3.40.50.880">
    <property type="match status" value="1"/>
</dbReference>
<dbReference type="AlphaFoldDB" id="A0A103YD01"/>
<keyword evidence="2" id="KW-0315">Glutamine amidotransferase</keyword>
<dbReference type="InterPro" id="IPR029062">
    <property type="entry name" value="Class_I_gatase-like"/>
</dbReference>
<protein>
    <submittedName>
        <fullName evidence="2">Glutamine amidotransferase type 1</fullName>
    </submittedName>
</protein>
<evidence type="ECO:0000313" key="3">
    <source>
        <dbReference type="Proteomes" id="UP000243975"/>
    </source>
</evidence>
<feature type="non-terminal residue" evidence="2">
    <location>
        <position position="250"/>
    </location>
</feature>
<feature type="domain" description="Glutamine amidotransferase" evidence="1">
    <location>
        <begin position="70"/>
        <end position="111"/>
    </location>
</feature>
<dbReference type="Gramene" id="KVI06815">
    <property type="protein sequence ID" value="KVI06815"/>
    <property type="gene ID" value="Ccrd_014831"/>
</dbReference>
<gene>
    <name evidence="2" type="ORF">Ccrd_014831</name>
</gene>
<dbReference type="STRING" id="59895.A0A103YD01"/>
<dbReference type="Pfam" id="PF00117">
    <property type="entry name" value="GATase"/>
    <property type="match status" value="1"/>
</dbReference>
<accession>A0A103YD01</accession>
<keyword evidence="3" id="KW-1185">Reference proteome</keyword>
<comment type="caution">
    <text evidence="2">The sequence shown here is derived from an EMBL/GenBank/DDBJ whole genome shotgun (WGS) entry which is preliminary data.</text>
</comment>